<dbReference type="AlphaFoldDB" id="A0A382W9Y8"/>
<organism evidence="2">
    <name type="scientific">marine metagenome</name>
    <dbReference type="NCBI Taxonomy" id="408172"/>
    <lineage>
        <taxon>unclassified sequences</taxon>
        <taxon>metagenomes</taxon>
        <taxon>ecological metagenomes</taxon>
    </lineage>
</organism>
<sequence>MIGRILFLLIPILGAIAMWYFYQDAF</sequence>
<name>A0A382W9Y8_9ZZZZ</name>
<keyword evidence="1" id="KW-0472">Membrane</keyword>
<evidence type="ECO:0000256" key="1">
    <source>
        <dbReference type="SAM" id="Phobius"/>
    </source>
</evidence>
<protein>
    <submittedName>
        <fullName evidence="2">Uncharacterized protein</fullName>
    </submittedName>
</protein>
<evidence type="ECO:0000313" key="2">
    <source>
        <dbReference type="EMBL" id="SVD55612.1"/>
    </source>
</evidence>
<dbReference type="EMBL" id="UINC01158201">
    <property type="protein sequence ID" value="SVD55612.1"/>
    <property type="molecule type" value="Genomic_DNA"/>
</dbReference>
<feature type="transmembrane region" description="Helical" evidence="1">
    <location>
        <begin position="5"/>
        <end position="22"/>
    </location>
</feature>
<proteinExistence type="predicted"/>
<keyword evidence="1" id="KW-0812">Transmembrane</keyword>
<accession>A0A382W9Y8</accession>
<keyword evidence="1" id="KW-1133">Transmembrane helix</keyword>
<gene>
    <name evidence="2" type="ORF">METZ01_LOCUS408466</name>
</gene>
<reference evidence="2" key="1">
    <citation type="submission" date="2018-05" db="EMBL/GenBank/DDBJ databases">
        <authorList>
            <person name="Lanie J.A."/>
            <person name="Ng W.-L."/>
            <person name="Kazmierczak K.M."/>
            <person name="Andrzejewski T.M."/>
            <person name="Davidsen T.M."/>
            <person name="Wayne K.J."/>
            <person name="Tettelin H."/>
            <person name="Glass J.I."/>
            <person name="Rusch D."/>
            <person name="Podicherti R."/>
            <person name="Tsui H.-C.T."/>
            <person name="Winkler M.E."/>
        </authorList>
    </citation>
    <scope>NUCLEOTIDE SEQUENCE</scope>
</reference>